<name>A0AAV5A8N6_9AGAM</name>
<reference evidence="1" key="1">
    <citation type="submission" date="2021-10" db="EMBL/GenBank/DDBJ databases">
        <title>De novo Genome Assembly of Clathrus columnatus (Basidiomycota, Fungi) Using Illumina and Nanopore Sequence Data.</title>
        <authorList>
            <person name="Ogiso-Tanaka E."/>
            <person name="Itagaki H."/>
            <person name="Hosoya T."/>
            <person name="Hosaka K."/>
        </authorList>
    </citation>
    <scope>NUCLEOTIDE SEQUENCE</scope>
    <source>
        <strain evidence="1">MO-923</strain>
    </source>
</reference>
<comment type="caution">
    <text evidence="1">The sequence shown here is derived from an EMBL/GenBank/DDBJ whole genome shotgun (WGS) entry which is preliminary data.</text>
</comment>
<proteinExistence type="predicted"/>
<organism evidence="1 2">
    <name type="scientific">Clathrus columnatus</name>
    <dbReference type="NCBI Taxonomy" id="1419009"/>
    <lineage>
        <taxon>Eukaryota</taxon>
        <taxon>Fungi</taxon>
        <taxon>Dikarya</taxon>
        <taxon>Basidiomycota</taxon>
        <taxon>Agaricomycotina</taxon>
        <taxon>Agaricomycetes</taxon>
        <taxon>Phallomycetidae</taxon>
        <taxon>Phallales</taxon>
        <taxon>Clathraceae</taxon>
        <taxon>Clathrus</taxon>
    </lineage>
</organism>
<gene>
    <name evidence="1" type="ORF">Clacol_004268</name>
</gene>
<evidence type="ECO:0000313" key="1">
    <source>
        <dbReference type="EMBL" id="GJJ10042.1"/>
    </source>
</evidence>
<protein>
    <submittedName>
        <fullName evidence="1">Uncharacterized protein</fullName>
    </submittedName>
</protein>
<keyword evidence="2" id="KW-1185">Reference proteome</keyword>
<sequence>MTDVRLKKCNEDAVGGISGSTTSKYALLARVSSHEILWECGIMRGSGRRRDHDARSKNSAFPDYMIYYQPTTTRIFFGLFSAAWIPAHHMMLRQKEGNEVLLLTSTERWGAPTVVLFIFAEPTSMLPALSPPEVKLSISVYRPPQSTVNTLTAAESIPTVITQVLIIVLPKVINLKRDLRC</sequence>
<evidence type="ECO:0000313" key="2">
    <source>
        <dbReference type="Proteomes" id="UP001050691"/>
    </source>
</evidence>
<dbReference type="AlphaFoldDB" id="A0AAV5A8N6"/>
<dbReference type="EMBL" id="BPWL01000004">
    <property type="protein sequence ID" value="GJJ10042.1"/>
    <property type="molecule type" value="Genomic_DNA"/>
</dbReference>
<dbReference type="Proteomes" id="UP001050691">
    <property type="component" value="Unassembled WGS sequence"/>
</dbReference>
<accession>A0AAV5A8N6</accession>